<dbReference type="InterPro" id="IPR013225">
    <property type="entry name" value="PaaX_C"/>
</dbReference>
<dbReference type="Gene3D" id="3.30.70.2670">
    <property type="match status" value="1"/>
</dbReference>
<dbReference type="PANTHER" id="PTHR30319">
    <property type="entry name" value="PHENYLACETIC ACID REGULATOR-RELATED TRANSCRIPTIONAL REPRESSOR"/>
    <property type="match status" value="1"/>
</dbReference>
<evidence type="ECO:0000259" key="1">
    <source>
        <dbReference type="Pfam" id="PF07848"/>
    </source>
</evidence>
<evidence type="ECO:0000259" key="2">
    <source>
        <dbReference type="Pfam" id="PF08223"/>
    </source>
</evidence>
<organism evidence="3 4">
    <name type="scientific">Sulfitobacter sediminis</name>
    <dbReference type="NCBI Taxonomy" id="3234186"/>
    <lineage>
        <taxon>Bacteria</taxon>
        <taxon>Pseudomonadati</taxon>
        <taxon>Pseudomonadota</taxon>
        <taxon>Alphaproteobacteria</taxon>
        <taxon>Rhodobacterales</taxon>
        <taxon>Roseobacteraceae</taxon>
        <taxon>Sulfitobacter</taxon>
    </lineage>
</organism>
<dbReference type="PIRSF" id="PIRSF020623">
    <property type="entry name" value="PaaX"/>
    <property type="match status" value="1"/>
</dbReference>
<dbReference type="RefSeq" id="WP_367878300.1">
    <property type="nucleotide sequence ID" value="NZ_JBFNXX010000009.1"/>
</dbReference>
<dbReference type="Gene3D" id="1.20.58.1460">
    <property type="match status" value="1"/>
</dbReference>
<reference evidence="3 4" key="1">
    <citation type="submission" date="2024-07" db="EMBL/GenBank/DDBJ databases">
        <title>Marimonas sp.nov., isolated from tidal-flat sediment.</title>
        <authorList>
            <person name="Jayan J.N."/>
            <person name="Lee S.S."/>
        </authorList>
    </citation>
    <scope>NUCLEOTIDE SEQUENCE [LARGE SCALE GENOMIC DNA]</scope>
    <source>
        <strain evidence="3 4">MJW-29</strain>
    </source>
</reference>
<feature type="domain" description="Transcriptional repressor PaaX-like N-terminal" evidence="1">
    <location>
        <begin position="22"/>
        <end position="89"/>
    </location>
</feature>
<protein>
    <submittedName>
        <fullName evidence="3">PaaX family transcriptional regulator C-terminal domain-containing protein</fullName>
    </submittedName>
</protein>
<accession>A0ABV3RNP8</accession>
<dbReference type="PANTHER" id="PTHR30319:SF1">
    <property type="entry name" value="TRANSCRIPTIONAL REPRESSOR PAAX"/>
    <property type="match status" value="1"/>
</dbReference>
<dbReference type="Pfam" id="PF07848">
    <property type="entry name" value="PaaX"/>
    <property type="match status" value="1"/>
</dbReference>
<dbReference type="InterPro" id="IPR012906">
    <property type="entry name" value="PaaX-like_N"/>
</dbReference>
<dbReference type="InterPro" id="IPR036388">
    <property type="entry name" value="WH-like_DNA-bd_sf"/>
</dbReference>
<dbReference type="Gene3D" id="1.10.10.10">
    <property type="entry name" value="Winged helix-like DNA-binding domain superfamily/Winged helix DNA-binding domain"/>
    <property type="match status" value="1"/>
</dbReference>
<proteinExistence type="predicted"/>
<name>A0ABV3RNP8_9RHOB</name>
<gene>
    <name evidence="3" type="ORF">AB2B41_13385</name>
</gene>
<sequence>MPTDRFISQTAALRALGGRRVWSLMISLFGDLAREQDQAIDGPILSAIMAGLKVKPEAVRVALHRLRNDGWIVSEKSGRIGRHRLSAKGRAESVAASPRIYADPTRNSEAWQLVLTPGGNAEPSTEMTERGFSFIVPRVYVGPAGAKAPGDALALPGREVPDWLRAEAEPDALRQNYTDLLETLGRLKEDLPPVDDLLPVEVAVLRCLIVHNWRRLVLKHPALPLSLVRPDWPGHLCHLAVHDLLTRYPRPPLEEIEQYRAAA</sequence>
<dbReference type="Proteomes" id="UP001556098">
    <property type="component" value="Unassembled WGS sequence"/>
</dbReference>
<evidence type="ECO:0000313" key="3">
    <source>
        <dbReference type="EMBL" id="MEW9920603.1"/>
    </source>
</evidence>
<dbReference type="Pfam" id="PF08223">
    <property type="entry name" value="PaaX_C"/>
    <property type="match status" value="1"/>
</dbReference>
<feature type="domain" description="Transcriptional repressor PaaX-like C-terminal" evidence="2">
    <location>
        <begin position="171"/>
        <end position="244"/>
    </location>
</feature>
<evidence type="ECO:0000313" key="4">
    <source>
        <dbReference type="Proteomes" id="UP001556098"/>
    </source>
</evidence>
<dbReference type="InterPro" id="IPR011965">
    <property type="entry name" value="PaaX_trns_reg"/>
</dbReference>
<keyword evidence="4" id="KW-1185">Reference proteome</keyword>
<comment type="caution">
    <text evidence="3">The sequence shown here is derived from an EMBL/GenBank/DDBJ whole genome shotgun (WGS) entry which is preliminary data.</text>
</comment>
<dbReference type="EMBL" id="JBFNXX010000009">
    <property type="protein sequence ID" value="MEW9920603.1"/>
    <property type="molecule type" value="Genomic_DNA"/>
</dbReference>